<dbReference type="Proteomes" id="UP001595548">
    <property type="component" value="Unassembled WGS sequence"/>
</dbReference>
<keyword evidence="6" id="KW-1185">Reference proteome</keyword>
<dbReference type="PANTHER" id="PTHR12117">
    <property type="entry name" value="HISTONE ACETYLTRANSFERASE COMPLEX"/>
    <property type="match status" value="1"/>
</dbReference>
<name>A0ABV7HR83_9GAMM</name>
<dbReference type="Pfam" id="PF13640">
    <property type="entry name" value="2OG-FeII_Oxy_3"/>
    <property type="match status" value="1"/>
</dbReference>
<accession>A0ABV7HR83</accession>
<proteinExistence type="predicted"/>
<evidence type="ECO:0000256" key="1">
    <source>
        <dbReference type="ARBA" id="ARBA00001961"/>
    </source>
</evidence>
<evidence type="ECO:0000313" key="5">
    <source>
        <dbReference type="EMBL" id="MFC3156360.1"/>
    </source>
</evidence>
<dbReference type="Gene3D" id="2.60.120.620">
    <property type="entry name" value="q2cbj1_9rhob like domain"/>
    <property type="match status" value="1"/>
</dbReference>
<evidence type="ECO:0000259" key="4">
    <source>
        <dbReference type="SMART" id="SM00702"/>
    </source>
</evidence>
<dbReference type="InterPro" id="IPR044862">
    <property type="entry name" value="Pro_4_hyd_alph_FE2OG_OXY"/>
</dbReference>
<dbReference type="RefSeq" id="WP_382417561.1">
    <property type="nucleotide sequence ID" value="NZ_AP031500.1"/>
</dbReference>
<dbReference type="InterPro" id="IPR006620">
    <property type="entry name" value="Pro_4_hyd_alph"/>
</dbReference>
<organism evidence="5 6">
    <name type="scientific">Gilvimarinus japonicus</name>
    <dbReference type="NCBI Taxonomy" id="1796469"/>
    <lineage>
        <taxon>Bacteria</taxon>
        <taxon>Pseudomonadati</taxon>
        <taxon>Pseudomonadota</taxon>
        <taxon>Gammaproteobacteria</taxon>
        <taxon>Cellvibrionales</taxon>
        <taxon>Cellvibrionaceae</taxon>
        <taxon>Gilvimarinus</taxon>
    </lineage>
</organism>
<evidence type="ECO:0000256" key="2">
    <source>
        <dbReference type="ARBA" id="ARBA00022964"/>
    </source>
</evidence>
<keyword evidence="3" id="KW-0560">Oxidoreductase</keyword>
<feature type="domain" description="Prolyl 4-hydroxylase alpha subunit" evidence="4">
    <location>
        <begin position="25"/>
        <end position="218"/>
    </location>
</feature>
<keyword evidence="2" id="KW-0223">Dioxygenase</keyword>
<evidence type="ECO:0000256" key="3">
    <source>
        <dbReference type="ARBA" id="ARBA00023002"/>
    </source>
</evidence>
<comment type="cofactor">
    <cofactor evidence="1">
        <name>L-ascorbate</name>
        <dbReference type="ChEBI" id="CHEBI:38290"/>
    </cofactor>
</comment>
<dbReference type="SUPFAM" id="SSF51197">
    <property type="entry name" value="Clavaminate synthase-like"/>
    <property type="match status" value="1"/>
</dbReference>
<comment type="caution">
    <text evidence="5">The sequence shown here is derived from an EMBL/GenBank/DDBJ whole genome shotgun (WGS) entry which is preliminary data.</text>
</comment>
<dbReference type="SMART" id="SM00702">
    <property type="entry name" value="P4Hc"/>
    <property type="match status" value="1"/>
</dbReference>
<dbReference type="PANTHER" id="PTHR12117:SF0">
    <property type="entry name" value="PROLYL 3-HYDROXYLASE OGFOD1"/>
    <property type="match status" value="1"/>
</dbReference>
<gene>
    <name evidence="5" type="ORF">ACFOEB_14200</name>
</gene>
<evidence type="ECO:0000313" key="6">
    <source>
        <dbReference type="Proteomes" id="UP001595548"/>
    </source>
</evidence>
<dbReference type="InterPro" id="IPR051842">
    <property type="entry name" value="uS12_prolyl_hydroxylase"/>
</dbReference>
<protein>
    <submittedName>
        <fullName evidence="5">2OG-Fe(II) oxygenase</fullName>
    </submittedName>
</protein>
<reference evidence="6" key="1">
    <citation type="journal article" date="2019" name="Int. J. Syst. Evol. Microbiol.">
        <title>The Global Catalogue of Microorganisms (GCM) 10K type strain sequencing project: providing services to taxonomists for standard genome sequencing and annotation.</title>
        <authorList>
            <consortium name="The Broad Institute Genomics Platform"/>
            <consortium name="The Broad Institute Genome Sequencing Center for Infectious Disease"/>
            <person name="Wu L."/>
            <person name="Ma J."/>
        </authorList>
    </citation>
    <scope>NUCLEOTIDE SEQUENCE [LARGE SCALE GENOMIC DNA]</scope>
    <source>
        <strain evidence="6">KCTC 52141</strain>
    </source>
</reference>
<sequence length="378" mass="43048">MKIINPDVVAQASLLREKFASAKPFGHVVIDNFLQPELCETVLQQFPSFDERLAMNENGHVGRKAVNEKVASLGSAYQELDKLASSDEFRTFVGQITGLDNLLYDPYYFGGGSHENLSGQGLDVHVDFTHHPVTNWHRRLNLIIYLNHDWDPAWGGNIELHKNPRLPPEQDEVVTVPPVFNRAVLFETHNSSWHGFKKVRLPDEESDRSRKSFALYYYTDDREQKVRPHSTIYVEEHVDPEITAPGHTLSATDSQTIRDHVMTRDHHLGRLYNNITDLMGQLQDAREYIQHLQQFEVKFEALQREQVAAPPQTLPASDDALNQAPPPMAANTEADIAAQLALASSREQALRQQLSAIENARLWKVSQPLRRLIDRMRG</sequence>
<dbReference type="EMBL" id="JBHRTL010000030">
    <property type="protein sequence ID" value="MFC3156360.1"/>
    <property type="molecule type" value="Genomic_DNA"/>
</dbReference>